<evidence type="ECO:0000313" key="8">
    <source>
        <dbReference type="Proteomes" id="UP000460272"/>
    </source>
</evidence>
<evidence type="ECO:0000259" key="5">
    <source>
        <dbReference type="Pfam" id="PF07992"/>
    </source>
</evidence>
<evidence type="ECO:0000313" key="7">
    <source>
        <dbReference type="EMBL" id="TVZ05584.1"/>
    </source>
</evidence>
<feature type="domain" description="FAD/NAD(P)-binding" evidence="5">
    <location>
        <begin position="1"/>
        <end position="302"/>
    </location>
</feature>
<keyword evidence="3" id="KW-0274">FAD</keyword>
<dbReference type="InterPro" id="IPR028202">
    <property type="entry name" value="Reductase_C"/>
</dbReference>
<keyword evidence="2" id="KW-0285">Flavoprotein</keyword>
<dbReference type="PRINTS" id="PR00411">
    <property type="entry name" value="PNDRDTASEI"/>
</dbReference>
<gene>
    <name evidence="7" type="ORF">EAS64_13780</name>
</gene>
<proteinExistence type="predicted"/>
<protein>
    <submittedName>
        <fullName evidence="7">FAD-dependent oxidoreductase</fullName>
    </submittedName>
</protein>
<feature type="domain" description="Reductase C-terminal" evidence="6">
    <location>
        <begin position="329"/>
        <end position="394"/>
    </location>
</feature>
<comment type="cofactor">
    <cofactor evidence="1">
        <name>FAD</name>
        <dbReference type="ChEBI" id="CHEBI:57692"/>
    </cofactor>
</comment>
<comment type="caution">
    <text evidence="7">The sequence shown here is derived from an EMBL/GenBank/DDBJ whole genome shotgun (WGS) entry which is preliminary data.</text>
</comment>
<dbReference type="Pfam" id="PF07992">
    <property type="entry name" value="Pyr_redox_2"/>
    <property type="match status" value="1"/>
</dbReference>
<organism evidence="7 8">
    <name type="scientific">Trebonia kvetii</name>
    <dbReference type="NCBI Taxonomy" id="2480626"/>
    <lineage>
        <taxon>Bacteria</taxon>
        <taxon>Bacillati</taxon>
        <taxon>Actinomycetota</taxon>
        <taxon>Actinomycetes</taxon>
        <taxon>Streptosporangiales</taxon>
        <taxon>Treboniaceae</taxon>
        <taxon>Trebonia</taxon>
    </lineage>
</organism>
<name>A0A6P2C2H7_9ACTN</name>
<evidence type="ECO:0000256" key="1">
    <source>
        <dbReference type="ARBA" id="ARBA00001974"/>
    </source>
</evidence>
<keyword evidence="4" id="KW-0560">Oxidoreductase</keyword>
<dbReference type="InterPro" id="IPR036188">
    <property type="entry name" value="FAD/NAD-bd_sf"/>
</dbReference>
<evidence type="ECO:0000256" key="3">
    <source>
        <dbReference type="ARBA" id="ARBA00022827"/>
    </source>
</evidence>
<evidence type="ECO:0000256" key="2">
    <source>
        <dbReference type="ARBA" id="ARBA00022630"/>
    </source>
</evidence>
<keyword evidence="8" id="KW-1185">Reference proteome</keyword>
<reference evidence="7 8" key="1">
    <citation type="submission" date="2018-11" db="EMBL/GenBank/DDBJ databases">
        <title>Trebonia kvetii gen.nov., sp.nov., a novel acidophilic actinobacterium, and proposal of the new actinobacterial family Treboniaceae fam. nov.</title>
        <authorList>
            <person name="Rapoport D."/>
            <person name="Sagova-Mareckova M."/>
            <person name="Sedlacek I."/>
            <person name="Provaznik J."/>
            <person name="Kralova S."/>
            <person name="Pavlinic D."/>
            <person name="Benes V."/>
            <person name="Kopecky J."/>
        </authorList>
    </citation>
    <scope>NUCLEOTIDE SEQUENCE [LARGE SCALE GENOMIC DNA]</scope>
    <source>
        <strain evidence="7 8">15Tr583</strain>
    </source>
</reference>
<dbReference type="RefSeq" id="WP_145853285.1">
    <property type="nucleotide sequence ID" value="NZ_RPFW01000002.1"/>
</dbReference>
<dbReference type="PANTHER" id="PTHR43557:SF2">
    <property type="entry name" value="RIESKE DOMAIN-CONTAINING PROTEIN-RELATED"/>
    <property type="match status" value="1"/>
</dbReference>
<accession>A0A6P2C2H7</accession>
<dbReference type="Pfam" id="PF14759">
    <property type="entry name" value="Reductase_C"/>
    <property type="match status" value="1"/>
</dbReference>
<dbReference type="OrthoDB" id="1145at2"/>
<dbReference type="Gene3D" id="3.50.50.60">
    <property type="entry name" value="FAD/NAD(P)-binding domain"/>
    <property type="match status" value="2"/>
</dbReference>
<dbReference type="GO" id="GO:0005737">
    <property type="term" value="C:cytoplasm"/>
    <property type="evidence" value="ECO:0007669"/>
    <property type="project" value="TreeGrafter"/>
</dbReference>
<dbReference type="AlphaFoldDB" id="A0A6P2C2H7"/>
<evidence type="ECO:0000259" key="6">
    <source>
        <dbReference type="Pfam" id="PF14759"/>
    </source>
</evidence>
<dbReference type="Gene3D" id="3.30.390.30">
    <property type="match status" value="1"/>
</dbReference>
<evidence type="ECO:0000256" key="4">
    <source>
        <dbReference type="ARBA" id="ARBA00023002"/>
    </source>
</evidence>
<dbReference type="Proteomes" id="UP000460272">
    <property type="component" value="Unassembled WGS sequence"/>
</dbReference>
<dbReference type="SUPFAM" id="SSF51905">
    <property type="entry name" value="FAD/NAD(P)-binding domain"/>
    <property type="match status" value="1"/>
</dbReference>
<dbReference type="InterPro" id="IPR050446">
    <property type="entry name" value="FAD-oxidoreductase/Apoptosis"/>
</dbReference>
<dbReference type="PANTHER" id="PTHR43557">
    <property type="entry name" value="APOPTOSIS-INDUCING FACTOR 1"/>
    <property type="match status" value="1"/>
</dbReference>
<dbReference type="InterPro" id="IPR023753">
    <property type="entry name" value="FAD/NAD-binding_dom"/>
</dbReference>
<dbReference type="SUPFAM" id="SSF55424">
    <property type="entry name" value="FAD/NAD-linked reductases, dimerisation (C-terminal) domain"/>
    <property type="match status" value="1"/>
</dbReference>
<dbReference type="GO" id="GO:0016651">
    <property type="term" value="F:oxidoreductase activity, acting on NAD(P)H"/>
    <property type="evidence" value="ECO:0007669"/>
    <property type="project" value="TreeGrafter"/>
</dbReference>
<dbReference type="PRINTS" id="PR00368">
    <property type="entry name" value="FADPNR"/>
</dbReference>
<sequence>MRVVVVGAGMAGLRSAEALRRAGFEGEIVVAGGEPHMPYNRPPLSKDAIGAAFDAAQLPFRIAKSAGDVSWQLGQPAVAASLAARTVTLDDGTVLGWDGLMVATGVRSRRLNLPGPAAGVHAVRTLDDLAQLREELGHARHIVVVGGGFIGSEVAAAARTRGLGVTVIEPEPLPMRRPLGDELAAELLRRHEQRGVRFRLGTLPTAFEGDDRVRAVALSDGTTLEADLVVESVGSIPNTEWLDGNGLDLADGVACDGRLRVLAGGDARDDVMAAGDVARYPHPLLFGASRRIEHWTVATDTGKYAAAGLARSLAGDQPDGGVFAAVPTFWSDQYDLRLQSFGVTGLPDVRILEGDLEGEAAVGYHRDGLLAGVVLIGLGGRYVHYRAQIADTIAALTQADSTTL</sequence>
<dbReference type="EMBL" id="RPFW01000002">
    <property type="protein sequence ID" value="TVZ05584.1"/>
    <property type="molecule type" value="Genomic_DNA"/>
</dbReference>
<dbReference type="InterPro" id="IPR016156">
    <property type="entry name" value="FAD/NAD-linked_Rdtase_dimer_sf"/>
</dbReference>